<feature type="transmembrane region" description="Helical" evidence="10">
    <location>
        <begin position="239"/>
        <end position="255"/>
    </location>
</feature>
<feature type="transmembrane region" description="Helical" evidence="10">
    <location>
        <begin position="210"/>
        <end position="227"/>
    </location>
</feature>
<keyword evidence="8" id="KW-0143">Chaperone</keyword>
<accession>A0A3B1E7K3</accession>
<evidence type="ECO:0000256" key="3">
    <source>
        <dbReference type="ARBA" id="ARBA00022475"/>
    </source>
</evidence>
<evidence type="ECO:0000256" key="10">
    <source>
        <dbReference type="SAM" id="Phobius"/>
    </source>
</evidence>
<evidence type="ECO:0000256" key="7">
    <source>
        <dbReference type="ARBA" id="ARBA00023136"/>
    </source>
</evidence>
<sequence length="287" mass="34599">MLKQYFLTFWISDFFKKYIFYSNDSSNTTSPISFISRIYHFFLHSCLNNYSNLSVRFNIKNQLSNVIRFLYLAMDYGWLFFFVRPLFIILTFFHTYLHNWGISIICVTIFIKILLYPLTKIQYMSMLDMKKIQLKVKKIKDQFNENDEQVNQKILKLYQSKKINPFYSLASMLIQAPIFLSFYYVLKHATELRQAPFCLWIKDLSSYDPYYVLPFLMGLSMFFIQYYELKDHDSSIKKNLLYMAPMLFSIFFIWFPSGLVLYYITSNICTLFQYFFIRESISNNSTS</sequence>
<reference evidence="13" key="1">
    <citation type="submission" date="2018-09" db="EMBL/GenBank/DDBJ databases">
        <authorList>
            <person name="Manzano-Marin A."/>
            <person name="Manzano-Marin A."/>
        </authorList>
    </citation>
    <scope>NUCLEOTIDE SEQUENCE [LARGE SCALE GENOMIC DNA]</scope>
    <source>
        <strain evidence="13">BuCistrobi</strain>
    </source>
</reference>
<dbReference type="Proteomes" id="UP000271849">
    <property type="component" value="Chromosome"/>
</dbReference>
<keyword evidence="6 10" id="KW-1133">Transmembrane helix</keyword>
<evidence type="ECO:0000256" key="1">
    <source>
        <dbReference type="ARBA" id="ARBA00004651"/>
    </source>
</evidence>
<dbReference type="STRING" id="1921549.GCA_900128825_00007"/>
<keyword evidence="4 9" id="KW-0812">Transmembrane</keyword>
<feature type="transmembrane region" description="Helical" evidence="10">
    <location>
        <begin position="69"/>
        <end position="94"/>
    </location>
</feature>
<protein>
    <submittedName>
        <fullName evidence="12">Membrane protein insertase YidC, partial</fullName>
    </submittedName>
</protein>
<dbReference type="EMBL" id="LR025085">
    <property type="protein sequence ID" value="VAX76197.1"/>
    <property type="molecule type" value="Genomic_DNA"/>
</dbReference>
<evidence type="ECO:0000313" key="12">
    <source>
        <dbReference type="EMBL" id="VAX76197.1"/>
    </source>
</evidence>
<dbReference type="RefSeq" id="WP_158348886.1">
    <property type="nucleotide sequence ID" value="NZ_LR025085.1"/>
</dbReference>
<keyword evidence="3" id="KW-1003">Cell membrane</keyword>
<dbReference type="OrthoDB" id="9780552at2"/>
<dbReference type="InterPro" id="IPR028055">
    <property type="entry name" value="YidC/Oxa/ALB_C"/>
</dbReference>
<evidence type="ECO:0000256" key="5">
    <source>
        <dbReference type="ARBA" id="ARBA00022927"/>
    </source>
</evidence>
<keyword evidence="2" id="KW-0813">Transport</keyword>
<dbReference type="Pfam" id="PF02096">
    <property type="entry name" value="60KD_IMP"/>
    <property type="match status" value="1"/>
</dbReference>
<dbReference type="PRINTS" id="PR01900">
    <property type="entry name" value="YIDCPROTEIN"/>
</dbReference>
<dbReference type="GO" id="GO:0015031">
    <property type="term" value="P:protein transport"/>
    <property type="evidence" value="ECO:0007669"/>
    <property type="project" value="UniProtKB-KW"/>
</dbReference>
<comment type="subcellular location">
    <subcellularLocation>
        <location evidence="1">Cell membrane</location>
        <topology evidence="1">Multi-pass membrane protein</topology>
    </subcellularLocation>
    <subcellularLocation>
        <location evidence="9">Membrane</location>
        <topology evidence="9">Multi-pass membrane protein</topology>
    </subcellularLocation>
</comment>
<dbReference type="NCBIfam" id="TIGR03592">
    <property type="entry name" value="yidC_oxa1_cterm"/>
    <property type="match status" value="1"/>
</dbReference>
<evidence type="ECO:0000313" key="13">
    <source>
        <dbReference type="Proteomes" id="UP000271849"/>
    </source>
</evidence>
<comment type="similarity">
    <text evidence="9">Belongs to the OXA1/ALB3/YidC family.</text>
</comment>
<dbReference type="InterPro" id="IPR001708">
    <property type="entry name" value="YidC/ALB3/OXA1/COX18"/>
</dbReference>
<evidence type="ECO:0000256" key="9">
    <source>
        <dbReference type="RuleBase" id="RU003945"/>
    </source>
</evidence>
<keyword evidence="5" id="KW-0653">Protein transport</keyword>
<proteinExistence type="inferred from homology"/>
<name>A0A3B1E7K3_9GAMM</name>
<evidence type="ECO:0000259" key="11">
    <source>
        <dbReference type="Pfam" id="PF02096"/>
    </source>
</evidence>
<gene>
    <name evidence="12" type="primary">yidC</name>
    <name evidence="12" type="ORF">BUCINSTRO3249_0007</name>
</gene>
<dbReference type="GO" id="GO:0051205">
    <property type="term" value="P:protein insertion into membrane"/>
    <property type="evidence" value="ECO:0007669"/>
    <property type="project" value="TreeGrafter"/>
</dbReference>
<dbReference type="InterPro" id="IPR047196">
    <property type="entry name" value="YidC_ALB_C"/>
</dbReference>
<dbReference type="AlphaFoldDB" id="A0A3B1E7K3"/>
<evidence type="ECO:0000256" key="4">
    <source>
        <dbReference type="ARBA" id="ARBA00022692"/>
    </source>
</evidence>
<feature type="domain" description="Membrane insertase YidC/Oxa/ALB C-terminal" evidence="11">
    <location>
        <begin position="100"/>
        <end position="278"/>
    </location>
</feature>
<organism evidence="12 13">
    <name type="scientific">Buchnera aphidicola</name>
    <name type="common">Cinara strobi</name>
    <dbReference type="NCBI Taxonomy" id="1921549"/>
    <lineage>
        <taxon>Bacteria</taxon>
        <taxon>Pseudomonadati</taxon>
        <taxon>Pseudomonadota</taxon>
        <taxon>Gammaproteobacteria</taxon>
        <taxon>Enterobacterales</taxon>
        <taxon>Erwiniaceae</taxon>
        <taxon>Buchnera</taxon>
    </lineage>
</organism>
<feature type="transmembrane region" description="Helical" evidence="10">
    <location>
        <begin position="100"/>
        <end position="119"/>
    </location>
</feature>
<dbReference type="PANTHER" id="PTHR12428">
    <property type="entry name" value="OXA1"/>
    <property type="match status" value="1"/>
</dbReference>
<dbReference type="PRINTS" id="PR00701">
    <property type="entry name" value="60KDINNERMP"/>
</dbReference>
<dbReference type="GO" id="GO:0032977">
    <property type="term" value="F:membrane insertase activity"/>
    <property type="evidence" value="ECO:0007669"/>
    <property type="project" value="InterPro"/>
</dbReference>
<feature type="transmembrane region" description="Helical" evidence="10">
    <location>
        <begin position="166"/>
        <end position="186"/>
    </location>
</feature>
<dbReference type="PANTHER" id="PTHR12428:SF65">
    <property type="entry name" value="CYTOCHROME C OXIDASE ASSEMBLY PROTEIN COX18, MITOCHONDRIAL"/>
    <property type="match status" value="1"/>
</dbReference>
<dbReference type="GO" id="GO:0005886">
    <property type="term" value="C:plasma membrane"/>
    <property type="evidence" value="ECO:0007669"/>
    <property type="project" value="UniProtKB-SubCell"/>
</dbReference>
<evidence type="ECO:0000256" key="6">
    <source>
        <dbReference type="ARBA" id="ARBA00022989"/>
    </source>
</evidence>
<keyword evidence="7 10" id="KW-0472">Membrane</keyword>
<dbReference type="CDD" id="cd20070">
    <property type="entry name" value="5TM_YidC_Alb3"/>
    <property type="match status" value="1"/>
</dbReference>
<evidence type="ECO:0000256" key="8">
    <source>
        <dbReference type="ARBA" id="ARBA00023186"/>
    </source>
</evidence>
<evidence type="ECO:0000256" key="2">
    <source>
        <dbReference type="ARBA" id="ARBA00022448"/>
    </source>
</evidence>